<dbReference type="InterPro" id="IPR010402">
    <property type="entry name" value="CCT_domain"/>
</dbReference>
<comment type="subcellular location">
    <subcellularLocation>
        <location evidence="1 3">Nucleus</location>
    </subcellularLocation>
</comment>
<evidence type="ECO:0000256" key="1">
    <source>
        <dbReference type="ARBA" id="ARBA00004123"/>
    </source>
</evidence>
<name>A0AAQ3QF52_9LILI</name>
<accession>A0AAQ3QF52</accession>
<feature type="compositionally biased region" description="Low complexity" evidence="4">
    <location>
        <begin position="111"/>
        <end position="129"/>
    </location>
</feature>
<gene>
    <name evidence="6" type="ORF">Cni_G15832</name>
</gene>
<dbReference type="EMBL" id="CP136894">
    <property type="protein sequence ID" value="WOL07096.1"/>
    <property type="molecule type" value="Genomic_DNA"/>
</dbReference>
<evidence type="ECO:0000256" key="3">
    <source>
        <dbReference type="PROSITE-ProRule" id="PRU00357"/>
    </source>
</evidence>
<dbReference type="AlphaFoldDB" id="A0AAQ3QF52"/>
<feature type="region of interest" description="Disordered" evidence="4">
    <location>
        <begin position="359"/>
        <end position="389"/>
    </location>
</feature>
<feature type="region of interest" description="Disordered" evidence="4">
    <location>
        <begin position="295"/>
        <end position="314"/>
    </location>
</feature>
<dbReference type="Pfam" id="PF06203">
    <property type="entry name" value="CCT"/>
    <property type="match status" value="1"/>
</dbReference>
<feature type="region of interest" description="Disordered" evidence="4">
    <location>
        <begin position="100"/>
        <end position="129"/>
    </location>
</feature>
<dbReference type="GO" id="GO:0009909">
    <property type="term" value="P:regulation of flower development"/>
    <property type="evidence" value="ECO:0007669"/>
    <property type="project" value="InterPro"/>
</dbReference>
<evidence type="ECO:0000313" key="7">
    <source>
        <dbReference type="Proteomes" id="UP001327560"/>
    </source>
</evidence>
<organism evidence="6 7">
    <name type="scientific">Canna indica</name>
    <name type="common">Indian-shot</name>
    <dbReference type="NCBI Taxonomy" id="4628"/>
    <lineage>
        <taxon>Eukaryota</taxon>
        <taxon>Viridiplantae</taxon>
        <taxon>Streptophyta</taxon>
        <taxon>Embryophyta</taxon>
        <taxon>Tracheophyta</taxon>
        <taxon>Spermatophyta</taxon>
        <taxon>Magnoliopsida</taxon>
        <taxon>Liliopsida</taxon>
        <taxon>Zingiberales</taxon>
        <taxon>Cannaceae</taxon>
        <taxon>Canna</taxon>
    </lineage>
</organism>
<dbReference type="GO" id="GO:0003700">
    <property type="term" value="F:DNA-binding transcription factor activity"/>
    <property type="evidence" value="ECO:0007669"/>
    <property type="project" value="TreeGrafter"/>
</dbReference>
<evidence type="ECO:0000259" key="5">
    <source>
        <dbReference type="PROSITE" id="PS51017"/>
    </source>
</evidence>
<protein>
    <recommendedName>
        <fullName evidence="5">CCT domain-containing protein</fullName>
    </recommendedName>
</protein>
<sequence>MLQDMSEPTSDDHLLIEGISSPIAAQLLDFCDDDDDCCGAGDLFSGSDHSGFFLPPYEDATSSSSAATTAVAANSPLCYPVHEVDTAQFSPLSSMCNLLDAPPAPPDPEPDLSYYPSSSSSSSAPPPAAMFSVPPTSSYITDPFDHIMLPDAISSRFPLDPAMMLHMPTMAGAGGPPCRRQQQQQQNPHPSPYEEQCYAAAGMSQTPELAGLDAPPCGFLDGVGMSAALYVGGNEPQGLFGGGMATMSAQGFFGDGADRGSMGSFGQDAMSCMYSSGDMQVNMSGGMQRLMAGCSGPARPVPTSDISTSDEPNYKVGRLSSEERKEKIERYMRKRNVRNFSKKIKYACRKTLADSRPRVRGRFAKNDELGEGSRQRSSSNEFDDDEEVSIKEEDIVDSSDILAHISGLNSFKFNYTLESWI</sequence>
<dbReference type="GO" id="GO:0005634">
    <property type="term" value="C:nucleus"/>
    <property type="evidence" value="ECO:0007669"/>
    <property type="project" value="UniProtKB-SubCell"/>
</dbReference>
<feature type="region of interest" description="Disordered" evidence="4">
    <location>
        <begin position="172"/>
        <end position="193"/>
    </location>
</feature>
<reference evidence="6 7" key="1">
    <citation type="submission" date="2023-10" db="EMBL/GenBank/DDBJ databases">
        <title>Chromosome-scale genome assembly provides insights into flower coloration mechanisms of Canna indica.</title>
        <authorList>
            <person name="Li C."/>
        </authorList>
    </citation>
    <scope>NUCLEOTIDE SEQUENCE [LARGE SCALE GENOMIC DNA]</scope>
    <source>
        <tissue evidence="6">Flower</tissue>
    </source>
</reference>
<keyword evidence="7" id="KW-1185">Reference proteome</keyword>
<feature type="compositionally biased region" description="Basic and acidic residues" evidence="4">
    <location>
        <begin position="364"/>
        <end position="374"/>
    </location>
</feature>
<evidence type="ECO:0000313" key="6">
    <source>
        <dbReference type="EMBL" id="WOL07096.1"/>
    </source>
</evidence>
<feature type="domain" description="CCT" evidence="5">
    <location>
        <begin position="324"/>
        <end position="366"/>
    </location>
</feature>
<proteinExistence type="predicted"/>
<evidence type="ECO:0000256" key="2">
    <source>
        <dbReference type="ARBA" id="ARBA00023242"/>
    </source>
</evidence>
<dbReference type="Proteomes" id="UP001327560">
    <property type="component" value="Chromosome 5"/>
</dbReference>
<dbReference type="PROSITE" id="PS51017">
    <property type="entry name" value="CCT"/>
    <property type="match status" value="1"/>
</dbReference>
<dbReference type="InterPro" id="IPR045281">
    <property type="entry name" value="CONSTANS-like"/>
</dbReference>
<evidence type="ECO:0000256" key="4">
    <source>
        <dbReference type="SAM" id="MobiDB-lite"/>
    </source>
</evidence>
<dbReference type="PANTHER" id="PTHR31319:SF110">
    <property type="entry name" value="CCT MOTIF FAMILY PROTEIN"/>
    <property type="match status" value="1"/>
</dbReference>
<dbReference type="PANTHER" id="PTHR31319">
    <property type="entry name" value="ZINC FINGER PROTEIN CONSTANS-LIKE 4"/>
    <property type="match status" value="1"/>
</dbReference>
<keyword evidence="2 3" id="KW-0539">Nucleus</keyword>